<feature type="transmembrane region" description="Helical" evidence="1">
    <location>
        <begin position="485"/>
        <end position="505"/>
    </location>
</feature>
<dbReference type="InterPro" id="IPR046671">
    <property type="entry name" value="DUF6541"/>
</dbReference>
<proteinExistence type="predicted"/>
<keyword evidence="1" id="KW-0472">Membrane</keyword>
<dbReference type="GeneID" id="98663393"/>
<comment type="caution">
    <text evidence="2">The sequence shown here is derived from an EMBL/GenBank/DDBJ whole genome shotgun (WGS) entry which is preliminary data.</text>
</comment>
<feature type="transmembrane region" description="Helical" evidence="1">
    <location>
        <begin position="6"/>
        <end position="27"/>
    </location>
</feature>
<dbReference type="Proteomes" id="UP000271472">
    <property type="component" value="Unassembled WGS sequence"/>
</dbReference>
<evidence type="ECO:0000313" key="2">
    <source>
        <dbReference type="EMBL" id="RNM33187.1"/>
    </source>
</evidence>
<dbReference type="RefSeq" id="WP_123220095.1">
    <property type="nucleotide sequence ID" value="NZ_JACHYQ010000003.1"/>
</dbReference>
<dbReference type="EMBL" id="QIBZ01000019">
    <property type="protein sequence ID" value="RNM33187.1"/>
    <property type="molecule type" value="Genomic_DNA"/>
</dbReference>
<feature type="transmembrane region" description="Helical" evidence="1">
    <location>
        <begin position="443"/>
        <end position="473"/>
    </location>
</feature>
<keyword evidence="1" id="KW-1133">Transmembrane helix</keyword>
<reference evidence="3" key="1">
    <citation type="submission" date="2018-05" db="EMBL/GenBank/DDBJ databases">
        <title>Genome Sequencing of selected type strains of the family Eggerthellaceae.</title>
        <authorList>
            <person name="Danylec N."/>
            <person name="Stoll D.A."/>
            <person name="Doetsch A."/>
            <person name="Huch M."/>
        </authorList>
    </citation>
    <scope>NUCLEOTIDE SEQUENCE [LARGE SCALE GENOMIC DNA]</scope>
    <source>
        <strain evidence="3">DSM 22006</strain>
    </source>
</reference>
<evidence type="ECO:0000313" key="3">
    <source>
        <dbReference type="Proteomes" id="UP000271472"/>
    </source>
</evidence>
<feature type="transmembrane region" description="Helical" evidence="1">
    <location>
        <begin position="250"/>
        <end position="271"/>
    </location>
</feature>
<feature type="transmembrane region" description="Helical" evidence="1">
    <location>
        <begin position="410"/>
        <end position="431"/>
    </location>
</feature>
<keyword evidence="1" id="KW-0812">Transmembrane</keyword>
<keyword evidence="3" id="KW-1185">Reference proteome</keyword>
<sequence length="675" mass="72672">MAVFSLAVLFITIVLYLPGFLIARFFYRDNMVAIAVAPLPSFALYAILGIFFNCIGLGAKWWMLVIAATVISAVIYHFRNAAAGPKRMSIASGIDWKTVVPYVVFGVVITGFFFVGSLNGFSSFAQLFDNASHLNGIKAMADGGNYSILSFGSFTLEDSRSGISPSGELTHFYPAAWHLVTALACAALGASAALAENASIVVMVGLVFPLSMWLLLTKVFDGNRRLIVCGSVCTLAFSAFPWYFLVFGPLYSNLAAFVVVPAGVFVTISFIESCCSGGIRVRDLLVVLVMGVALASLQPNAVFSVAVLSAPICAGTMVKLLAERGVSAKKRKSIAAAAIGAVLIAWVLLWMAPPFSSMVSYPWPATAEEGQAFFDVATLAMMSGVPQWVLGMLVLSGAIWAFVKKRNRALIVSYGICAVMFFICVVSDGTLRSLIDGFWYNDAYRIAALVALAGIPLASMGLCAICDLVDGLLHGLCEKGPGKRIVFAAAMGLAFMLLYFPRGIIGHELGWYTPFEDVRGRLCWLSSSDTRRYAVDEEEFVCRAMELIDDDGKGIANIPYDGSVFAYGANGAKTVYRSYFGYGGSDEKSESVLLRTSLSDIAHNDDVKEAVRLMNVGYVLKLDSGGLGAEESTLDDDQAVYAESEFQGINSINDDTPGFDLVLSEGDMRLYRIAF</sequence>
<evidence type="ECO:0000256" key="1">
    <source>
        <dbReference type="SAM" id="Phobius"/>
    </source>
</evidence>
<dbReference type="Pfam" id="PF20176">
    <property type="entry name" value="DUF6541"/>
    <property type="match status" value="1"/>
</dbReference>
<dbReference type="OrthoDB" id="3169698at2"/>
<feature type="transmembrane region" description="Helical" evidence="1">
    <location>
        <begin position="198"/>
        <end position="216"/>
    </location>
</feature>
<feature type="transmembrane region" description="Helical" evidence="1">
    <location>
        <begin position="34"/>
        <end position="55"/>
    </location>
</feature>
<feature type="transmembrane region" description="Helical" evidence="1">
    <location>
        <begin position="99"/>
        <end position="118"/>
    </location>
</feature>
<feature type="transmembrane region" description="Helical" evidence="1">
    <location>
        <begin position="225"/>
        <end position="244"/>
    </location>
</feature>
<protein>
    <submittedName>
        <fullName evidence="2">Uncharacterized protein</fullName>
    </submittedName>
</protein>
<name>A0A3N0I8H6_9ACTN</name>
<accession>A0A3N0I8H6</accession>
<feature type="transmembrane region" description="Helical" evidence="1">
    <location>
        <begin position="334"/>
        <end position="352"/>
    </location>
</feature>
<feature type="transmembrane region" description="Helical" evidence="1">
    <location>
        <begin position="61"/>
        <end position="78"/>
    </location>
</feature>
<feature type="transmembrane region" description="Helical" evidence="1">
    <location>
        <begin position="385"/>
        <end position="403"/>
    </location>
</feature>
<organism evidence="2 3">
    <name type="scientific">Slackia isoflavoniconvertens</name>
    <dbReference type="NCBI Taxonomy" id="572010"/>
    <lineage>
        <taxon>Bacteria</taxon>
        <taxon>Bacillati</taxon>
        <taxon>Actinomycetota</taxon>
        <taxon>Coriobacteriia</taxon>
        <taxon>Eggerthellales</taxon>
        <taxon>Eggerthellaceae</taxon>
        <taxon>Slackia</taxon>
    </lineage>
</organism>
<gene>
    <name evidence="2" type="ORF">DMP05_08805</name>
</gene>
<dbReference type="AlphaFoldDB" id="A0A3N0I8H6"/>